<name>A0ABY5VDQ6_9FIRM</name>
<comment type="similarity">
    <text evidence="7">Belongs to the binding-protein-dependent transport system permease family.</text>
</comment>
<organism evidence="9 10">
    <name type="scientific">Ruminococcus gauvreauii</name>
    <dbReference type="NCBI Taxonomy" id="438033"/>
    <lineage>
        <taxon>Bacteria</taxon>
        <taxon>Bacillati</taxon>
        <taxon>Bacillota</taxon>
        <taxon>Clostridia</taxon>
        <taxon>Eubacteriales</taxon>
        <taxon>Oscillospiraceae</taxon>
        <taxon>Ruminococcus</taxon>
    </lineage>
</organism>
<keyword evidence="10" id="KW-1185">Reference proteome</keyword>
<dbReference type="EMBL" id="CP102290">
    <property type="protein sequence ID" value="UWP58749.1"/>
    <property type="molecule type" value="Genomic_DNA"/>
</dbReference>
<evidence type="ECO:0000313" key="9">
    <source>
        <dbReference type="EMBL" id="UWP58749.1"/>
    </source>
</evidence>
<dbReference type="Proteomes" id="UP001060164">
    <property type="component" value="Chromosome"/>
</dbReference>
<evidence type="ECO:0000256" key="1">
    <source>
        <dbReference type="ARBA" id="ARBA00004651"/>
    </source>
</evidence>
<evidence type="ECO:0000259" key="8">
    <source>
        <dbReference type="PROSITE" id="PS50928"/>
    </source>
</evidence>
<dbReference type="PROSITE" id="PS50928">
    <property type="entry name" value="ABC_TM1"/>
    <property type="match status" value="1"/>
</dbReference>
<feature type="transmembrane region" description="Helical" evidence="7">
    <location>
        <begin position="167"/>
        <end position="187"/>
    </location>
</feature>
<keyword evidence="3" id="KW-1003">Cell membrane</keyword>
<sequence>MKKRRLCLDERKRGILFGNCYILPALIFMIALIGYPIFYNIYISFFDMTAQSVGQGHSAFIGLENYIRIFQDPTMKKALFNTFFFTVCCIFFQFVIGFAFAVFFSQKFKAARYIKGLLVIGYMMPMTVVALLWKFMLSPSNGIINTILVNLHIIGQPLEWLMDGSTVMWGLIIVNTWVGIPFNMLLLSTGLDNVPEEIYESANIDGANPIQRFFYITIPMIKQSIFSVLLLGFVYTFKVFDLVYVATGGGPVDASEVLSTYSYNLSFKTYYFGQGAAVANVLFICLFVVALIYLKVIGKEEVN</sequence>
<evidence type="ECO:0000256" key="6">
    <source>
        <dbReference type="ARBA" id="ARBA00023136"/>
    </source>
</evidence>
<dbReference type="InterPro" id="IPR035906">
    <property type="entry name" value="MetI-like_sf"/>
</dbReference>
<evidence type="ECO:0000256" key="4">
    <source>
        <dbReference type="ARBA" id="ARBA00022692"/>
    </source>
</evidence>
<dbReference type="CDD" id="cd06261">
    <property type="entry name" value="TM_PBP2"/>
    <property type="match status" value="1"/>
</dbReference>
<accession>A0ABY5VDQ6</accession>
<keyword evidence="6 7" id="KW-0472">Membrane</keyword>
<evidence type="ECO:0000313" key="10">
    <source>
        <dbReference type="Proteomes" id="UP001060164"/>
    </source>
</evidence>
<dbReference type="SUPFAM" id="SSF161098">
    <property type="entry name" value="MetI-like"/>
    <property type="match status" value="1"/>
</dbReference>
<keyword evidence="2 7" id="KW-0813">Transport</keyword>
<protein>
    <submittedName>
        <fullName evidence="9">Sugar ABC transporter permease</fullName>
    </submittedName>
</protein>
<evidence type="ECO:0000256" key="7">
    <source>
        <dbReference type="RuleBase" id="RU363032"/>
    </source>
</evidence>
<gene>
    <name evidence="9" type="ORF">NQ502_15430</name>
</gene>
<evidence type="ECO:0000256" key="2">
    <source>
        <dbReference type="ARBA" id="ARBA00022448"/>
    </source>
</evidence>
<dbReference type="Pfam" id="PF00528">
    <property type="entry name" value="BPD_transp_1"/>
    <property type="match status" value="1"/>
</dbReference>
<dbReference type="PANTHER" id="PTHR43005">
    <property type="entry name" value="BLR7065 PROTEIN"/>
    <property type="match status" value="1"/>
</dbReference>
<dbReference type="SUPFAM" id="SSF160964">
    <property type="entry name" value="MalF N-terminal region-like"/>
    <property type="match status" value="1"/>
</dbReference>
<dbReference type="PANTHER" id="PTHR43005:SF1">
    <property type="entry name" value="SPERMIDINE_PUTRESCINE TRANSPORT SYSTEM PERMEASE PROTEIN"/>
    <property type="match status" value="1"/>
</dbReference>
<keyword evidence="5 7" id="KW-1133">Transmembrane helix</keyword>
<feature type="transmembrane region" description="Helical" evidence="7">
    <location>
        <begin position="271"/>
        <end position="294"/>
    </location>
</feature>
<keyword evidence="4 7" id="KW-0812">Transmembrane</keyword>
<dbReference type="Gene3D" id="1.10.3720.10">
    <property type="entry name" value="MetI-like"/>
    <property type="match status" value="1"/>
</dbReference>
<proteinExistence type="inferred from homology"/>
<evidence type="ECO:0000256" key="3">
    <source>
        <dbReference type="ARBA" id="ARBA00022475"/>
    </source>
</evidence>
<feature type="domain" description="ABC transmembrane type-1" evidence="8">
    <location>
        <begin position="79"/>
        <end position="293"/>
    </location>
</feature>
<dbReference type="RefSeq" id="WP_028530150.1">
    <property type="nucleotide sequence ID" value="NZ_CABLBR010000045.1"/>
</dbReference>
<evidence type="ECO:0000256" key="5">
    <source>
        <dbReference type="ARBA" id="ARBA00022989"/>
    </source>
</evidence>
<comment type="subcellular location">
    <subcellularLocation>
        <location evidence="1 7">Cell membrane</location>
        <topology evidence="1 7">Multi-pass membrane protein</topology>
    </subcellularLocation>
</comment>
<dbReference type="InterPro" id="IPR000515">
    <property type="entry name" value="MetI-like"/>
</dbReference>
<feature type="transmembrane region" description="Helical" evidence="7">
    <location>
        <begin position="83"/>
        <end position="104"/>
    </location>
</feature>
<feature type="transmembrane region" description="Helical" evidence="7">
    <location>
        <begin position="116"/>
        <end position="136"/>
    </location>
</feature>
<reference evidence="9" key="1">
    <citation type="journal article" date="2022" name="Cell">
        <title>Design, construction, and in vivo augmentation of a complex gut microbiome.</title>
        <authorList>
            <person name="Cheng A.G."/>
            <person name="Ho P.Y."/>
            <person name="Aranda-Diaz A."/>
            <person name="Jain S."/>
            <person name="Yu F.B."/>
            <person name="Meng X."/>
            <person name="Wang M."/>
            <person name="Iakiviak M."/>
            <person name="Nagashima K."/>
            <person name="Zhao A."/>
            <person name="Murugkar P."/>
            <person name="Patil A."/>
            <person name="Atabakhsh K."/>
            <person name="Weakley A."/>
            <person name="Yan J."/>
            <person name="Brumbaugh A.R."/>
            <person name="Higginbottom S."/>
            <person name="Dimas A."/>
            <person name="Shiver A.L."/>
            <person name="Deutschbauer A."/>
            <person name="Neff N."/>
            <person name="Sonnenburg J.L."/>
            <person name="Huang K.C."/>
            <person name="Fischbach M.A."/>
        </authorList>
    </citation>
    <scope>NUCLEOTIDE SEQUENCE</scope>
    <source>
        <strain evidence="9">DSM 19829</strain>
    </source>
</reference>
<feature type="transmembrane region" description="Helical" evidence="7">
    <location>
        <begin position="21"/>
        <end position="42"/>
    </location>
</feature>